<dbReference type="EMBL" id="UOGD01000412">
    <property type="protein sequence ID" value="VAX28450.1"/>
    <property type="molecule type" value="Genomic_DNA"/>
</dbReference>
<protein>
    <submittedName>
        <fullName evidence="1">Transposase, IS4 family</fullName>
    </submittedName>
</protein>
<proteinExistence type="predicted"/>
<evidence type="ECO:0000313" key="1">
    <source>
        <dbReference type="EMBL" id="VAX28450.1"/>
    </source>
</evidence>
<accession>A0A3B1D0H8</accession>
<gene>
    <name evidence="1" type="ORF">MNBD_IGNAVI01-2246</name>
</gene>
<name>A0A3B1D0H8_9ZZZZ</name>
<reference evidence="1" key="1">
    <citation type="submission" date="2018-06" db="EMBL/GenBank/DDBJ databases">
        <authorList>
            <person name="Zhirakovskaya E."/>
        </authorList>
    </citation>
    <scope>NUCLEOTIDE SEQUENCE</scope>
</reference>
<organism evidence="1">
    <name type="scientific">hydrothermal vent metagenome</name>
    <dbReference type="NCBI Taxonomy" id="652676"/>
    <lineage>
        <taxon>unclassified sequences</taxon>
        <taxon>metagenomes</taxon>
        <taxon>ecological metagenomes</taxon>
    </lineage>
</organism>
<dbReference type="AlphaFoldDB" id="A0A3B1D0H8"/>
<sequence>MKSIKIDFTNKEITPWGGMVLLGKMLENIS</sequence>
<feature type="non-terminal residue" evidence="1">
    <location>
        <position position="30"/>
    </location>
</feature>